<keyword evidence="3" id="KW-1185">Reference proteome</keyword>
<sequence>MSNSSMVYASSIAGTPATGQQKEKVSQESKPTIPLIRIDTASDHMLQPVESNIPIISITSPQVVIETKTPSQSLVCVADPQVASGVIIQPEHGIEDDPTTVVARGKFKEHLLKQDPATDASLPIEAKEHSIESDMSQKEPKPVREHDIVECNDGTTSPPPGLAQDKITLFAVQEISEHASSSVASSGIEDNESKLPSAMEVALLSTVRQGGGTGEAGI</sequence>
<protein>
    <submittedName>
        <fullName evidence="2">Uncharacterized protein</fullName>
    </submittedName>
</protein>
<evidence type="ECO:0000313" key="3">
    <source>
        <dbReference type="Proteomes" id="UP000315783"/>
    </source>
</evidence>
<proteinExistence type="predicted"/>
<comment type="caution">
    <text evidence="2">The sequence shown here is derived from an EMBL/GenBank/DDBJ whole genome shotgun (WGS) entry which is preliminary data.</text>
</comment>
<reference evidence="2 3" key="1">
    <citation type="journal article" date="2019" name="Appl. Microbiol. Biotechnol.">
        <title>Genome sequence of Isaria javanica and comparative genome analysis insights into family S53 peptidase evolution in fungal entomopathogens.</title>
        <authorList>
            <person name="Lin R."/>
            <person name="Zhang X."/>
            <person name="Xin B."/>
            <person name="Zou M."/>
            <person name="Gao Y."/>
            <person name="Qin F."/>
            <person name="Hu Q."/>
            <person name="Xie B."/>
            <person name="Cheng X."/>
        </authorList>
    </citation>
    <scope>NUCLEOTIDE SEQUENCE [LARGE SCALE GENOMIC DNA]</scope>
    <source>
        <strain evidence="2 3">IJ1G</strain>
    </source>
</reference>
<organism evidence="2 3">
    <name type="scientific">Cordyceps javanica</name>
    <dbReference type="NCBI Taxonomy" id="43265"/>
    <lineage>
        <taxon>Eukaryota</taxon>
        <taxon>Fungi</taxon>
        <taxon>Dikarya</taxon>
        <taxon>Ascomycota</taxon>
        <taxon>Pezizomycotina</taxon>
        <taxon>Sordariomycetes</taxon>
        <taxon>Hypocreomycetidae</taxon>
        <taxon>Hypocreales</taxon>
        <taxon>Cordycipitaceae</taxon>
        <taxon>Cordyceps</taxon>
    </lineage>
</organism>
<dbReference type="Proteomes" id="UP000315783">
    <property type="component" value="Unassembled WGS sequence"/>
</dbReference>
<dbReference type="AlphaFoldDB" id="A0A545UQM7"/>
<dbReference type="EMBL" id="SPUK01000017">
    <property type="protein sequence ID" value="TQV91763.1"/>
    <property type="molecule type" value="Genomic_DNA"/>
</dbReference>
<accession>A0A545UQM7</accession>
<evidence type="ECO:0000256" key="1">
    <source>
        <dbReference type="SAM" id="MobiDB-lite"/>
    </source>
</evidence>
<name>A0A545UQM7_9HYPO</name>
<evidence type="ECO:0000313" key="2">
    <source>
        <dbReference type="EMBL" id="TQV91763.1"/>
    </source>
</evidence>
<gene>
    <name evidence="2" type="ORF">IF1G_09348</name>
</gene>
<feature type="region of interest" description="Disordered" evidence="1">
    <location>
        <begin position="1"/>
        <end position="33"/>
    </location>
</feature>